<dbReference type="HOGENOM" id="CLU_000604_92_0_2"/>
<dbReference type="InterPro" id="IPR027417">
    <property type="entry name" value="P-loop_NTPase"/>
</dbReference>
<dbReference type="AlphaFoldDB" id="A0A060HKU2"/>
<dbReference type="GO" id="GO:0005886">
    <property type="term" value="C:plasma membrane"/>
    <property type="evidence" value="ECO:0007669"/>
    <property type="project" value="UniProtKB-SubCell"/>
</dbReference>
<keyword evidence="5" id="KW-0547">Nucleotide-binding</keyword>
<dbReference type="PANTHER" id="PTHR43790">
    <property type="entry name" value="CARBOHYDRATE TRANSPORT ATP-BINDING PROTEIN MG119-RELATED"/>
    <property type="match status" value="1"/>
</dbReference>
<evidence type="ECO:0000256" key="3">
    <source>
        <dbReference type="ARBA" id="ARBA00022475"/>
    </source>
</evidence>
<dbReference type="InterPro" id="IPR017871">
    <property type="entry name" value="ABC_transporter-like_CS"/>
</dbReference>
<dbReference type="InterPro" id="IPR050107">
    <property type="entry name" value="ABC_carbohydrate_import_ATPase"/>
</dbReference>
<keyword evidence="6 10" id="KW-0067">ATP-binding</keyword>
<dbReference type="GO" id="GO:0005524">
    <property type="term" value="F:ATP binding"/>
    <property type="evidence" value="ECO:0007669"/>
    <property type="project" value="UniProtKB-KW"/>
</dbReference>
<keyword evidence="3" id="KW-1003">Cell membrane</keyword>
<keyword evidence="4" id="KW-0677">Repeat</keyword>
<dbReference type="PANTHER" id="PTHR43790:SF4">
    <property type="entry name" value="GUANOSINE IMPORT ATP-BINDING PROTEIN NUPO"/>
    <property type="match status" value="1"/>
</dbReference>
<protein>
    <submittedName>
        <fullName evidence="10">ABC uptake transporter, ATP-binding protein</fullName>
    </submittedName>
</protein>
<reference evidence="10 11" key="1">
    <citation type="journal article" date="2014" name="Int. J. Syst. Evol. Microbiol.">
        <title>Nitrososphaera viennensis gen. nov., sp. nov., an aerobic and mesophilic, ammonia-oxidizing archaeon from soil and a member of the archaeal phylum Thaumarchaeota.</title>
        <authorList>
            <person name="Stieglmeier M."/>
            <person name="Klingl A."/>
            <person name="Alves R.J."/>
            <person name="Rittmann S.K."/>
            <person name="Melcher M."/>
            <person name="Leisch N."/>
            <person name="Schleper C."/>
        </authorList>
    </citation>
    <scope>NUCLEOTIDE SEQUENCE [LARGE SCALE GENOMIC DNA]</scope>
    <source>
        <strain evidence="10">EN76</strain>
    </source>
</reference>
<evidence type="ECO:0000256" key="7">
    <source>
        <dbReference type="ARBA" id="ARBA00022967"/>
    </source>
</evidence>
<dbReference type="CDD" id="cd03215">
    <property type="entry name" value="ABC_Carb_Monos_II"/>
    <property type="match status" value="1"/>
</dbReference>
<organism evidence="10 11">
    <name type="scientific">Nitrososphaera viennensis EN76</name>
    <dbReference type="NCBI Taxonomy" id="926571"/>
    <lineage>
        <taxon>Archaea</taxon>
        <taxon>Nitrososphaerota</taxon>
        <taxon>Nitrososphaeria</taxon>
        <taxon>Nitrososphaerales</taxon>
        <taxon>Nitrososphaeraceae</taxon>
        <taxon>Nitrososphaera</taxon>
    </lineage>
</organism>
<dbReference type="CDD" id="cd03216">
    <property type="entry name" value="ABC_Carb_Monos_I"/>
    <property type="match status" value="1"/>
</dbReference>
<dbReference type="STRING" id="926571.NVIE_015930"/>
<dbReference type="InterPro" id="IPR003593">
    <property type="entry name" value="AAA+_ATPase"/>
</dbReference>
<dbReference type="EMBL" id="CP007536">
    <property type="protein sequence ID" value="AIC15845.1"/>
    <property type="molecule type" value="Genomic_DNA"/>
</dbReference>
<dbReference type="Pfam" id="PF00005">
    <property type="entry name" value="ABC_tran"/>
    <property type="match status" value="2"/>
</dbReference>
<keyword evidence="7" id="KW-1278">Translocase</keyword>
<accession>A0A060HKU2</accession>
<dbReference type="SMART" id="SM00382">
    <property type="entry name" value="AAA"/>
    <property type="match status" value="2"/>
</dbReference>
<evidence type="ECO:0000256" key="5">
    <source>
        <dbReference type="ARBA" id="ARBA00022741"/>
    </source>
</evidence>
<evidence type="ECO:0000256" key="6">
    <source>
        <dbReference type="ARBA" id="ARBA00022840"/>
    </source>
</evidence>
<dbReference type="PROSITE" id="PS00211">
    <property type="entry name" value="ABC_TRANSPORTER_1"/>
    <property type="match status" value="2"/>
</dbReference>
<sequence length="511" mass="55925">MTAGEPIVQMKGITIRFGDVVANDSVDFELSKGEIHALLGENGAGKSTLMSILYGLYQPQAGEVYVKGKKTDIKSPNDALELGIAMVHQHFLLTLPHTVTENVIVGLKSKGLFLDLAGAEKKITQLSEKYGLKVDPKAIVGNLAVGEQQRVEIIKALYRDVDILILDEPTGMLTPQEEKALFATLESMVKQGLSIIFITHKLHEVMEASTRVTVLRGGKVVGTIKTSETSETELAKMMVGRPVIESMEPRPSGGRGAVLQLKNISALNNVNIMYLKDLSFELRKGEILGIAGVDGNGQTELAEVIAGLRKVQAGEIIMDGKSVANLPPRKIREWGLAYVPQDRLDTGLILEYSIAENLILDRWYTGEYSGRIFLKQEKMKKFAQNVVSDFEVKTAGINVPVNSMSGGNLQKVLMARELARNPKVLVVHNPTRGLDIGATEYIHKQLVKQRDNGVGVLMISLDLDEILTVCDRIAVIYEGKIMDVVDRKDADVDYLGLLMGGRKAIPKEGTV</sequence>
<dbReference type="Proteomes" id="UP000027093">
    <property type="component" value="Chromosome"/>
</dbReference>
<evidence type="ECO:0000259" key="9">
    <source>
        <dbReference type="PROSITE" id="PS50893"/>
    </source>
</evidence>
<dbReference type="FunFam" id="3.40.50.300:FF:000127">
    <property type="entry name" value="Ribose import ATP-binding protein RbsA"/>
    <property type="match status" value="1"/>
</dbReference>
<dbReference type="PROSITE" id="PS50893">
    <property type="entry name" value="ABC_TRANSPORTER_2"/>
    <property type="match status" value="2"/>
</dbReference>
<dbReference type="Gene3D" id="3.40.50.300">
    <property type="entry name" value="P-loop containing nucleotide triphosphate hydrolases"/>
    <property type="match status" value="2"/>
</dbReference>
<dbReference type="GO" id="GO:0016887">
    <property type="term" value="F:ATP hydrolysis activity"/>
    <property type="evidence" value="ECO:0007669"/>
    <property type="project" value="InterPro"/>
</dbReference>
<feature type="domain" description="ABC transporter" evidence="9">
    <location>
        <begin position="8"/>
        <end position="242"/>
    </location>
</feature>
<evidence type="ECO:0000256" key="1">
    <source>
        <dbReference type="ARBA" id="ARBA00004202"/>
    </source>
</evidence>
<evidence type="ECO:0000256" key="8">
    <source>
        <dbReference type="ARBA" id="ARBA00023136"/>
    </source>
</evidence>
<feature type="domain" description="ABC transporter" evidence="9">
    <location>
        <begin position="259"/>
        <end position="503"/>
    </location>
</feature>
<evidence type="ECO:0000313" key="11">
    <source>
        <dbReference type="Proteomes" id="UP000027093"/>
    </source>
</evidence>
<dbReference type="KEGG" id="nvn:NVIE_015930"/>
<keyword evidence="2" id="KW-0813">Transport</keyword>
<evidence type="ECO:0000313" key="10">
    <source>
        <dbReference type="EMBL" id="AIC15845.1"/>
    </source>
</evidence>
<keyword evidence="11" id="KW-1185">Reference proteome</keyword>
<evidence type="ECO:0000256" key="4">
    <source>
        <dbReference type="ARBA" id="ARBA00022737"/>
    </source>
</evidence>
<proteinExistence type="predicted"/>
<dbReference type="SUPFAM" id="SSF52540">
    <property type="entry name" value="P-loop containing nucleoside triphosphate hydrolases"/>
    <property type="match status" value="2"/>
</dbReference>
<evidence type="ECO:0000256" key="2">
    <source>
        <dbReference type="ARBA" id="ARBA00022448"/>
    </source>
</evidence>
<keyword evidence="8" id="KW-0472">Membrane</keyword>
<gene>
    <name evidence="10" type="primary">yufO</name>
    <name evidence="10" type="ORF">NVIE_015930</name>
</gene>
<name>A0A060HKU2_9ARCH</name>
<comment type="subcellular location">
    <subcellularLocation>
        <location evidence="1">Cell membrane</location>
        <topology evidence="1">Peripheral membrane protein</topology>
    </subcellularLocation>
</comment>
<dbReference type="InterPro" id="IPR003439">
    <property type="entry name" value="ABC_transporter-like_ATP-bd"/>
</dbReference>